<feature type="repeat" description="TPR" evidence="3">
    <location>
        <begin position="84"/>
        <end position="117"/>
    </location>
</feature>
<evidence type="ECO:0000313" key="5">
    <source>
        <dbReference type="Proteomes" id="UP000184096"/>
    </source>
</evidence>
<dbReference type="Proteomes" id="UP000184096">
    <property type="component" value="Chromosome I"/>
</dbReference>
<dbReference type="InterPro" id="IPR051685">
    <property type="entry name" value="Ycf3/AcsC/BcsC/TPR_MFPF"/>
</dbReference>
<keyword evidence="5" id="KW-1185">Reference proteome</keyword>
<dbReference type="PANTHER" id="PTHR44943">
    <property type="entry name" value="CELLULOSE SYNTHASE OPERON PROTEIN C"/>
    <property type="match status" value="1"/>
</dbReference>
<dbReference type="PROSITE" id="PS50005">
    <property type="entry name" value="TPR"/>
    <property type="match status" value="4"/>
</dbReference>
<protein>
    <submittedName>
        <fullName evidence="4">Tetratricopeptide (TPR) repeat</fullName>
    </submittedName>
</protein>
<keyword evidence="1" id="KW-0677">Repeat</keyword>
<dbReference type="SMART" id="SM00028">
    <property type="entry name" value="TPR"/>
    <property type="match status" value="7"/>
</dbReference>
<dbReference type="Gene3D" id="3.40.50.2000">
    <property type="entry name" value="Glycogen Phosphorylase B"/>
    <property type="match status" value="1"/>
</dbReference>
<proteinExistence type="predicted"/>
<dbReference type="RefSeq" id="WP_072826316.1">
    <property type="nucleotide sequence ID" value="NZ_LT670849.1"/>
</dbReference>
<organism evidence="4 5">
    <name type="scientific">Bradyrhizobium erythrophlei</name>
    <dbReference type="NCBI Taxonomy" id="1437360"/>
    <lineage>
        <taxon>Bacteria</taxon>
        <taxon>Pseudomonadati</taxon>
        <taxon>Pseudomonadota</taxon>
        <taxon>Alphaproteobacteria</taxon>
        <taxon>Hyphomicrobiales</taxon>
        <taxon>Nitrobacteraceae</taxon>
        <taxon>Bradyrhizobium</taxon>
    </lineage>
</organism>
<sequence>MANKIKTKKGDRQAHAIAVLHAAIIRHILAGRFLDAHLGCQQALAMDPENPETMNLIAVAHMEASQFDHAVEWASRAIRKDPKAQYLTTLGTALAKSGRLDEAIKVFDKAVGLAPGDAMLWWQMGDALIEAGRSQDALLCFQHTLALDPRNGHAACKAGYILHGLGRFEEALPFFDKSLELLGDHALTLQMRSLVLREMKRFEEALADSQRAIKLDPASADVCNNHGGALHALGRRDEALIWYERSLQIKPDQARPLANKAAVLTELHCFDEAEAMYERAIAADPNYAEAAWNLALLQMLRGNFEAGWSGREVRWRIPALVESYPKFSGPMWLGAESVASKTVIVCQDEGLGDVIQFARYVPLLASRGARVILVVEPSLCPLLSRLQGVSLCLPKLPGTALPPFDFHIPIDSLPLAFRTTRDNVPACESYLPSPDADRVRTWESRLGPHERLRIGLAWSGNPKHRNDQNRSISLQAMSRILDIDATFVSLQNNPRPQDADFLRERREVVDLSEHMTDFAETAALVSCLDLVLTVDTSVAHLAAALGRPTWILLPYTPDFRWLLHRDDNPWYPTMRLFRQSQTREYGSVLDRVRTELTALLSNPLEANSGRGL</sequence>
<dbReference type="InterPro" id="IPR011990">
    <property type="entry name" value="TPR-like_helical_dom_sf"/>
</dbReference>
<reference evidence="5" key="1">
    <citation type="submission" date="2016-11" db="EMBL/GenBank/DDBJ databases">
        <authorList>
            <person name="Varghese N."/>
            <person name="Submissions S."/>
        </authorList>
    </citation>
    <scope>NUCLEOTIDE SEQUENCE [LARGE SCALE GENOMIC DNA]</scope>
    <source>
        <strain evidence="5">GAS401</strain>
    </source>
</reference>
<evidence type="ECO:0000256" key="3">
    <source>
        <dbReference type="PROSITE-ProRule" id="PRU00339"/>
    </source>
</evidence>
<dbReference type="Pfam" id="PF13432">
    <property type="entry name" value="TPR_16"/>
    <property type="match status" value="3"/>
</dbReference>
<evidence type="ECO:0000313" key="4">
    <source>
        <dbReference type="EMBL" id="SHN80887.1"/>
    </source>
</evidence>
<dbReference type="PANTHER" id="PTHR44943:SF4">
    <property type="entry name" value="TPR REPEAT-CONTAINING PROTEIN MJ0798"/>
    <property type="match status" value="1"/>
</dbReference>
<dbReference type="Pfam" id="PF01075">
    <property type="entry name" value="Glyco_transf_9"/>
    <property type="match status" value="1"/>
</dbReference>
<dbReference type="SUPFAM" id="SSF48452">
    <property type="entry name" value="TPR-like"/>
    <property type="match status" value="1"/>
</dbReference>
<keyword evidence="2 3" id="KW-0802">TPR repeat</keyword>
<dbReference type="EMBL" id="LT670849">
    <property type="protein sequence ID" value="SHN80887.1"/>
    <property type="molecule type" value="Genomic_DNA"/>
</dbReference>
<feature type="repeat" description="TPR" evidence="3">
    <location>
        <begin position="118"/>
        <end position="151"/>
    </location>
</feature>
<dbReference type="AlphaFoldDB" id="A0A1M7UDF7"/>
<gene>
    <name evidence="4" type="ORF">SAMN05444170_4536</name>
</gene>
<name>A0A1M7UDF7_9BRAD</name>
<dbReference type="GO" id="GO:0016757">
    <property type="term" value="F:glycosyltransferase activity"/>
    <property type="evidence" value="ECO:0007669"/>
    <property type="project" value="InterPro"/>
</dbReference>
<evidence type="ECO:0000256" key="2">
    <source>
        <dbReference type="ARBA" id="ARBA00022803"/>
    </source>
</evidence>
<dbReference type="Gene3D" id="1.25.40.10">
    <property type="entry name" value="Tetratricopeptide repeat domain"/>
    <property type="match status" value="1"/>
</dbReference>
<accession>A0A1M7UDF7</accession>
<dbReference type="InterPro" id="IPR019734">
    <property type="entry name" value="TPR_rpt"/>
</dbReference>
<dbReference type="Pfam" id="PF14559">
    <property type="entry name" value="TPR_19"/>
    <property type="match status" value="1"/>
</dbReference>
<dbReference type="PROSITE" id="PS50293">
    <property type="entry name" value="TPR_REGION"/>
    <property type="match status" value="1"/>
</dbReference>
<feature type="repeat" description="TPR" evidence="3">
    <location>
        <begin position="220"/>
        <end position="253"/>
    </location>
</feature>
<feature type="repeat" description="TPR" evidence="3">
    <location>
        <begin position="186"/>
        <end position="219"/>
    </location>
</feature>
<evidence type="ECO:0000256" key="1">
    <source>
        <dbReference type="ARBA" id="ARBA00022737"/>
    </source>
</evidence>
<dbReference type="InterPro" id="IPR002201">
    <property type="entry name" value="Glyco_trans_9"/>
</dbReference>
<dbReference type="SUPFAM" id="SSF53756">
    <property type="entry name" value="UDP-Glycosyltransferase/glycogen phosphorylase"/>
    <property type="match status" value="1"/>
</dbReference>